<protein>
    <submittedName>
        <fullName evidence="2">LysM peptidoglycan-binding domain-containing protein</fullName>
    </submittedName>
</protein>
<accession>A0A9D1CKR1</accession>
<dbReference type="Gene3D" id="3.10.350.10">
    <property type="entry name" value="LysM domain"/>
    <property type="match status" value="1"/>
</dbReference>
<dbReference type="AlphaFoldDB" id="A0A9D1CKR1"/>
<evidence type="ECO:0000313" key="3">
    <source>
        <dbReference type="Proteomes" id="UP000886725"/>
    </source>
</evidence>
<gene>
    <name evidence="2" type="ORF">IAC85_05135</name>
</gene>
<feature type="compositionally biased region" description="Basic and acidic residues" evidence="1">
    <location>
        <begin position="121"/>
        <end position="138"/>
    </location>
</feature>
<reference evidence="2" key="2">
    <citation type="journal article" date="2021" name="PeerJ">
        <title>Extensive microbial diversity within the chicken gut microbiome revealed by metagenomics and culture.</title>
        <authorList>
            <person name="Gilroy R."/>
            <person name="Ravi A."/>
            <person name="Getino M."/>
            <person name="Pursley I."/>
            <person name="Horton D.L."/>
            <person name="Alikhan N.F."/>
            <person name="Baker D."/>
            <person name="Gharbi K."/>
            <person name="Hall N."/>
            <person name="Watson M."/>
            <person name="Adriaenssens E.M."/>
            <person name="Foster-Nyarko E."/>
            <person name="Jarju S."/>
            <person name="Secka A."/>
            <person name="Antonio M."/>
            <person name="Oren A."/>
            <person name="Chaudhuri R.R."/>
            <person name="La Ragione R."/>
            <person name="Hildebrand F."/>
            <person name="Pallen M.J."/>
        </authorList>
    </citation>
    <scope>NUCLEOTIDE SEQUENCE</scope>
    <source>
        <strain evidence="2">CHK165-10780</strain>
    </source>
</reference>
<proteinExistence type="predicted"/>
<sequence>MEKKVSFEKELSFPDEITEVTSISLDHDLQLEEQTVEGSFTISGTYQVKDTLEKESFHEVIPCTIAIDPKYDASQVLFDIDDFYYEIPTSQSVLVHIDVKLQNLVEVQVPEEVEVISTSSRIEDDAKEEGLQPMKEDPLDNVQLEEEEKKPLEDREAPLQEPVASMEENTELLELTDQDLTDAVPNQEMISNSTPEKENIIFPAQPIPVEVTNLGTDKSESSDLPSIFSNLADSSDTFCKYHVYIMRESDTLENVISKYQTSRDALAEYNDLDTLPVGSKLIVPSNHE</sequence>
<name>A0A9D1CKR1_9FIRM</name>
<feature type="compositionally biased region" description="Basic and acidic residues" evidence="1">
    <location>
        <begin position="147"/>
        <end position="158"/>
    </location>
</feature>
<evidence type="ECO:0000256" key="1">
    <source>
        <dbReference type="SAM" id="MobiDB-lite"/>
    </source>
</evidence>
<feature type="region of interest" description="Disordered" evidence="1">
    <location>
        <begin position="120"/>
        <end position="160"/>
    </location>
</feature>
<dbReference type="InterPro" id="IPR036779">
    <property type="entry name" value="LysM_dom_sf"/>
</dbReference>
<evidence type="ECO:0000313" key="2">
    <source>
        <dbReference type="EMBL" id="HIQ65105.1"/>
    </source>
</evidence>
<reference evidence="2" key="1">
    <citation type="submission" date="2020-10" db="EMBL/GenBank/DDBJ databases">
        <authorList>
            <person name="Gilroy R."/>
        </authorList>
    </citation>
    <scope>NUCLEOTIDE SEQUENCE</scope>
    <source>
        <strain evidence="2">CHK165-10780</strain>
    </source>
</reference>
<organism evidence="2 3">
    <name type="scientific">Candidatus Faecenecus gallistercoris</name>
    <dbReference type="NCBI Taxonomy" id="2840793"/>
    <lineage>
        <taxon>Bacteria</taxon>
        <taxon>Bacillati</taxon>
        <taxon>Bacillota</taxon>
        <taxon>Bacillota incertae sedis</taxon>
        <taxon>Candidatus Faecenecus</taxon>
    </lineage>
</organism>
<dbReference type="EMBL" id="DVFU01000098">
    <property type="protein sequence ID" value="HIQ65105.1"/>
    <property type="molecule type" value="Genomic_DNA"/>
</dbReference>
<dbReference type="Proteomes" id="UP000886725">
    <property type="component" value="Unassembled WGS sequence"/>
</dbReference>
<comment type="caution">
    <text evidence="2">The sequence shown here is derived from an EMBL/GenBank/DDBJ whole genome shotgun (WGS) entry which is preliminary data.</text>
</comment>